<protein>
    <submittedName>
        <fullName evidence="1">Uncharacterized protein</fullName>
    </submittedName>
</protein>
<dbReference type="InParanoid" id="A0A419QDZ3"/>
<reference evidence="1 2" key="2">
    <citation type="journal article" date="2021" name="Genomics">
        <title>High-quality reference genome for Clonorchis sinensis.</title>
        <authorList>
            <person name="Young N.D."/>
            <person name="Stroehlein A.J."/>
            <person name="Kinkar L."/>
            <person name="Wang T."/>
            <person name="Sohn W.M."/>
            <person name="Chang B.C.H."/>
            <person name="Kaur P."/>
            <person name="Weisz D."/>
            <person name="Dudchenko O."/>
            <person name="Aiden E.L."/>
            <person name="Korhonen P.K."/>
            <person name="Gasser R.B."/>
        </authorList>
    </citation>
    <scope>NUCLEOTIDE SEQUENCE [LARGE SCALE GENOMIC DNA]</scope>
    <source>
        <strain evidence="1">Cs-k2</strain>
    </source>
</reference>
<dbReference type="EMBL" id="NIRI02000056">
    <property type="protein sequence ID" value="KAG5445360.1"/>
    <property type="molecule type" value="Genomic_DNA"/>
</dbReference>
<sequence length="111" mass="12863">MHSILPRELQRVLAVHLWNRFSDKYTHSQISLVFTDDSSESLVYDLLQLNVLHTGRFMFQLTQPPSSVNLIFYLKPNCTKVAKYNQLQTNLVFRDSPGTQLNLSFVMFPGD</sequence>
<dbReference type="AlphaFoldDB" id="A0A419QDZ3"/>
<keyword evidence="2" id="KW-1185">Reference proteome</keyword>
<dbReference type="OrthoDB" id="10439169at2759"/>
<reference evidence="1 2" key="1">
    <citation type="journal article" date="2018" name="Biotechnol. Adv.">
        <title>Improved genomic resources and new bioinformatic workflow for the carcinogenic parasite Clonorchis sinensis: Biotechnological implications.</title>
        <authorList>
            <person name="Wang D."/>
            <person name="Korhonen P.K."/>
            <person name="Gasser R.B."/>
            <person name="Young N.D."/>
        </authorList>
    </citation>
    <scope>NUCLEOTIDE SEQUENCE [LARGE SCALE GENOMIC DNA]</scope>
    <source>
        <strain evidence="1">Cs-k2</strain>
    </source>
</reference>
<evidence type="ECO:0000313" key="2">
    <source>
        <dbReference type="Proteomes" id="UP000286415"/>
    </source>
</evidence>
<name>A0A419QDZ3_CLOSI</name>
<evidence type="ECO:0000313" key="1">
    <source>
        <dbReference type="EMBL" id="KAG5445360.1"/>
    </source>
</evidence>
<dbReference type="Proteomes" id="UP000286415">
    <property type="component" value="Unassembled WGS sequence"/>
</dbReference>
<accession>A0A419QDZ3</accession>
<proteinExistence type="predicted"/>
<gene>
    <name evidence="1" type="ORF">CSKR_113615</name>
</gene>
<organism evidence="1 2">
    <name type="scientific">Clonorchis sinensis</name>
    <name type="common">Chinese liver fluke</name>
    <dbReference type="NCBI Taxonomy" id="79923"/>
    <lineage>
        <taxon>Eukaryota</taxon>
        <taxon>Metazoa</taxon>
        <taxon>Spiralia</taxon>
        <taxon>Lophotrochozoa</taxon>
        <taxon>Platyhelminthes</taxon>
        <taxon>Trematoda</taxon>
        <taxon>Digenea</taxon>
        <taxon>Opisthorchiida</taxon>
        <taxon>Opisthorchiata</taxon>
        <taxon>Opisthorchiidae</taxon>
        <taxon>Clonorchis</taxon>
    </lineage>
</organism>
<comment type="caution">
    <text evidence="1">The sequence shown here is derived from an EMBL/GenBank/DDBJ whole genome shotgun (WGS) entry which is preliminary data.</text>
</comment>